<dbReference type="eggNOG" id="COG2814">
    <property type="taxonomic scope" value="Bacteria"/>
</dbReference>
<dbReference type="PANTHER" id="PTHR23546:SF1">
    <property type="entry name" value="MEMBRANE PROTEIN"/>
    <property type="match status" value="1"/>
</dbReference>
<evidence type="ECO:0000259" key="6">
    <source>
        <dbReference type="PROSITE" id="PS50850"/>
    </source>
</evidence>
<dbReference type="InterPro" id="IPR036259">
    <property type="entry name" value="MFS_trans_sf"/>
</dbReference>
<dbReference type="AlphaFoldDB" id="W0AAD2"/>
<dbReference type="RefSeq" id="WP_039997247.1">
    <property type="nucleotide sequence ID" value="NZ_CP006644.1"/>
</dbReference>
<dbReference type="SUPFAM" id="SSF103473">
    <property type="entry name" value="MFS general substrate transporter"/>
    <property type="match status" value="1"/>
</dbReference>
<feature type="domain" description="Major facilitator superfamily (MFS) profile" evidence="6">
    <location>
        <begin position="9"/>
        <end position="409"/>
    </location>
</feature>
<feature type="transmembrane region" description="Helical" evidence="5">
    <location>
        <begin position="316"/>
        <end position="338"/>
    </location>
</feature>
<name>W0AAD2_9SPHN</name>
<keyword evidence="8" id="KW-1185">Reference proteome</keyword>
<dbReference type="Gene3D" id="1.20.1250.20">
    <property type="entry name" value="MFS general substrate transporter like domains"/>
    <property type="match status" value="1"/>
</dbReference>
<keyword evidence="3 5" id="KW-1133">Transmembrane helix</keyword>
<dbReference type="OrthoDB" id="65739at2"/>
<dbReference type="InterPro" id="IPR001958">
    <property type="entry name" value="Tet-R_TetA/multi-R_MdtG-like"/>
</dbReference>
<evidence type="ECO:0000256" key="5">
    <source>
        <dbReference type="SAM" id="Phobius"/>
    </source>
</evidence>
<feature type="transmembrane region" description="Helical" evidence="5">
    <location>
        <begin position="150"/>
        <end position="168"/>
    </location>
</feature>
<dbReference type="PANTHER" id="PTHR23546">
    <property type="entry name" value="TRANSPORT PROTEIN"/>
    <property type="match status" value="1"/>
</dbReference>
<evidence type="ECO:0000256" key="1">
    <source>
        <dbReference type="ARBA" id="ARBA00004141"/>
    </source>
</evidence>
<feature type="transmembrane region" description="Helical" evidence="5">
    <location>
        <begin position="261"/>
        <end position="285"/>
    </location>
</feature>
<dbReference type="Proteomes" id="UP000018851">
    <property type="component" value="Chromosome"/>
</dbReference>
<organism evidence="7 8">
    <name type="scientific">Sphingomonas sanxanigenens DSM 19645 = NX02</name>
    <dbReference type="NCBI Taxonomy" id="1123269"/>
    <lineage>
        <taxon>Bacteria</taxon>
        <taxon>Pseudomonadati</taxon>
        <taxon>Pseudomonadota</taxon>
        <taxon>Alphaproteobacteria</taxon>
        <taxon>Sphingomonadales</taxon>
        <taxon>Sphingomonadaceae</taxon>
        <taxon>Sphingomonas</taxon>
    </lineage>
</organism>
<dbReference type="HOGENOM" id="CLU_001265_10_11_5"/>
<keyword evidence="4 5" id="KW-0472">Membrane</keyword>
<dbReference type="STRING" id="1123269.NX02_07790"/>
<evidence type="ECO:0000256" key="3">
    <source>
        <dbReference type="ARBA" id="ARBA00022989"/>
    </source>
</evidence>
<evidence type="ECO:0000313" key="7">
    <source>
        <dbReference type="EMBL" id="AHE53283.1"/>
    </source>
</evidence>
<feature type="transmembrane region" description="Helical" evidence="5">
    <location>
        <begin position="174"/>
        <end position="196"/>
    </location>
</feature>
<evidence type="ECO:0000256" key="2">
    <source>
        <dbReference type="ARBA" id="ARBA00022692"/>
    </source>
</evidence>
<keyword evidence="2 5" id="KW-0812">Transmembrane</keyword>
<feature type="transmembrane region" description="Helical" evidence="5">
    <location>
        <begin position="379"/>
        <end position="396"/>
    </location>
</feature>
<dbReference type="Pfam" id="PF07690">
    <property type="entry name" value="MFS_1"/>
    <property type="match status" value="1"/>
</dbReference>
<protein>
    <recommendedName>
        <fullName evidence="6">Major facilitator superfamily (MFS) profile domain-containing protein</fullName>
    </recommendedName>
</protein>
<gene>
    <name evidence="7" type="ORF">NX02_07790</name>
</gene>
<comment type="subcellular location">
    <subcellularLocation>
        <location evidence="1">Membrane</location>
        <topology evidence="1">Multi-pass membrane protein</topology>
    </subcellularLocation>
</comment>
<feature type="transmembrane region" description="Helical" evidence="5">
    <location>
        <begin position="75"/>
        <end position="95"/>
    </location>
</feature>
<dbReference type="PATRIC" id="fig|1123269.5.peg.1519"/>
<proteinExistence type="predicted"/>
<feature type="transmembrane region" description="Helical" evidence="5">
    <location>
        <begin position="226"/>
        <end position="249"/>
    </location>
</feature>
<dbReference type="KEGG" id="ssan:NX02_07790"/>
<dbReference type="InterPro" id="IPR011701">
    <property type="entry name" value="MFS"/>
</dbReference>
<feature type="transmembrane region" description="Helical" evidence="5">
    <location>
        <begin position="9"/>
        <end position="31"/>
    </location>
</feature>
<dbReference type="EMBL" id="CP006644">
    <property type="protein sequence ID" value="AHE53283.1"/>
    <property type="molecule type" value="Genomic_DNA"/>
</dbReference>
<dbReference type="GO" id="GO:0016020">
    <property type="term" value="C:membrane"/>
    <property type="evidence" value="ECO:0007669"/>
    <property type="project" value="UniProtKB-SubCell"/>
</dbReference>
<accession>W0AAD2</accession>
<evidence type="ECO:0000256" key="4">
    <source>
        <dbReference type="ARBA" id="ARBA00023136"/>
    </source>
</evidence>
<sequence>MRPTLDRNAYLCLLAITFVTAIGNTGLISIMPAIGRVIGITDALVASIFSLSALVWAMASPWWAGIADRRGRKPLILLGLVGFAGSMAGCGLAIFAGLQGLLAPAVTFACFFIVRASYGLFGSASATAAQAYVADRTAGFSRVRALTGQAGALSLGTIVGPALAPFLILPPLALAMPMFLFGAAGLVVLAMSAWTIPSEVRKPAARAKGGDAAAPRMWRDAQVAPFFRFGIILASAQAMNLYTLGFVVIDRLGGGPIAAQKAVGLAMVGGALASLVAQWAVVGWLRLTPTAMTQWGGALAAAGNLLMMAGSDYASLAAGFAIASFGYGLGRPGFAAGASLAAGPTHQARVAGTVSSIAGASIVAPPIIAVLLYEWWSPAPFVLAGAALVAITVYSLRNPAISAVRANVS</sequence>
<reference evidence="7 8" key="1">
    <citation type="submission" date="2013-07" db="EMBL/GenBank/DDBJ databases">
        <title>Completed genome of Sphingomonas sanxanigenens NX02.</title>
        <authorList>
            <person name="Ma T."/>
            <person name="Huang H."/>
            <person name="Wu M."/>
            <person name="Li X."/>
            <person name="Li G."/>
        </authorList>
    </citation>
    <scope>NUCLEOTIDE SEQUENCE [LARGE SCALE GENOMIC DNA]</scope>
    <source>
        <strain evidence="7 8">NX02</strain>
    </source>
</reference>
<feature type="transmembrane region" description="Helical" evidence="5">
    <location>
        <begin position="350"/>
        <end position="373"/>
    </location>
</feature>
<dbReference type="PRINTS" id="PR01035">
    <property type="entry name" value="TCRTETA"/>
</dbReference>
<dbReference type="GO" id="GO:0022857">
    <property type="term" value="F:transmembrane transporter activity"/>
    <property type="evidence" value="ECO:0007669"/>
    <property type="project" value="InterPro"/>
</dbReference>
<dbReference type="InterPro" id="IPR020846">
    <property type="entry name" value="MFS_dom"/>
</dbReference>
<evidence type="ECO:0000313" key="8">
    <source>
        <dbReference type="Proteomes" id="UP000018851"/>
    </source>
</evidence>
<feature type="transmembrane region" description="Helical" evidence="5">
    <location>
        <begin position="43"/>
        <end position="63"/>
    </location>
</feature>
<dbReference type="PROSITE" id="PS50850">
    <property type="entry name" value="MFS"/>
    <property type="match status" value="1"/>
</dbReference>